<dbReference type="GO" id="GO:0043047">
    <property type="term" value="F:single-stranded telomeric DNA binding"/>
    <property type="evidence" value="ECO:0007669"/>
    <property type="project" value="InterPro"/>
</dbReference>
<dbReference type="Gene3D" id="2.40.50.140">
    <property type="entry name" value="Nucleic acid-binding proteins"/>
    <property type="match status" value="1"/>
</dbReference>
<dbReference type="InterPro" id="IPR012340">
    <property type="entry name" value="NA-bd_OB-fold"/>
</dbReference>
<keyword evidence="2" id="KW-1185">Reference proteome</keyword>
<evidence type="ECO:0000313" key="1">
    <source>
        <dbReference type="EMBL" id="USW53805.1"/>
    </source>
</evidence>
<name>A0A9Q9EK86_9PEZI</name>
<dbReference type="EMBL" id="CP099422">
    <property type="protein sequence ID" value="USW53805.1"/>
    <property type="molecule type" value="Genomic_DNA"/>
</dbReference>
<dbReference type="InterPro" id="IPR024222">
    <property type="entry name" value="Ten1_fungal"/>
</dbReference>
<gene>
    <name evidence="1" type="ORF">Slin15195_G071240</name>
</gene>
<dbReference type="GO" id="GO:0016233">
    <property type="term" value="P:telomere capping"/>
    <property type="evidence" value="ECO:0007669"/>
    <property type="project" value="InterPro"/>
</dbReference>
<dbReference type="AlphaFoldDB" id="A0A9Q9EK86"/>
<organism evidence="1 2">
    <name type="scientific">Septoria linicola</name>
    <dbReference type="NCBI Taxonomy" id="215465"/>
    <lineage>
        <taxon>Eukaryota</taxon>
        <taxon>Fungi</taxon>
        <taxon>Dikarya</taxon>
        <taxon>Ascomycota</taxon>
        <taxon>Pezizomycotina</taxon>
        <taxon>Dothideomycetes</taxon>
        <taxon>Dothideomycetidae</taxon>
        <taxon>Mycosphaerellales</taxon>
        <taxon>Mycosphaerellaceae</taxon>
        <taxon>Septoria</taxon>
    </lineage>
</organism>
<dbReference type="GO" id="GO:1990879">
    <property type="term" value="C:CST complex"/>
    <property type="evidence" value="ECO:0007669"/>
    <property type="project" value="InterPro"/>
</dbReference>
<dbReference type="Proteomes" id="UP001056384">
    <property type="component" value="Chromosome 5"/>
</dbReference>
<sequence>MANYDPTSRRPEPARLVLLDQVRQQEPGTKIRALGCVHAYHHQSATLVLQLDFPNKHSNVSTVLANIDNVLDTVNHDLLQTGAWLNIVGYVRKPAKARTVPSSTNSQRSGRRSRRVTPLVDVLLIWSAGAVKLDDYQSAVRSYQDTASASTST</sequence>
<protein>
    <submittedName>
        <fullName evidence="1">CST complex subunit Ten1, fungal protein</fullName>
    </submittedName>
</protein>
<dbReference type="Pfam" id="PF12658">
    <property type="entry name" value="Ten1"/>
    <property type="match status" value="1"/>
</dbReference>
<proteinExistence type="predicted"/>
<reference evidence="1" key="1">
    <citation type="submission" date="2022-06" db="EMBL/GenBank/DDBJ databases">
        <title>Complete genome sequences of two strains of the flax pathogen Septoria linicola.</title>
        <authorList>
            <person name="Lapalu N."/>
            <person name="Simon A."/>
            <person name="Demenou B."/>
            <person name="Paumier D."/>
            <person name="Guillot M.-P."/>
            <person name="Gout L."/>
            <person name="Valade R."/>
        </authorList>
    </citation>
    <scope>NUCLEOTIDE SEQUENCE</scope>
    <source>
        <strain evidence="1">SE15195</strain>
    </source>
</reference>
<evidence type="ECO:0000313" key="2">
    <source>
        <dbReference type="Proteomes" id="UP001056384"/>
    </source>
</evidence>
<accession>A0A9Q9EK86</accession>